<organism evidence="1 2">
    <name type="scientific">Neofusicoccum parvum</name>
    <dbReference type="NCBI Taxonomy" id="310453"/>
    <lineage>
        <taxon>Eukaryota</taxon>
        <taxon>Fungi</taxon>
        <taxon>Dikarya</taxon>
        <taxon>Ascomycota</taxon>
        <taxon>Pezizomycotina</taxon>
        <taxon>Dothideomycetes</taxon>
        <taxon>Dothideomycetes incertae sedis</taxon>
        <taxon>Botryosphaeriales</taxon>
        <taxon>Botryosphaeriaceae</taxon>
        <taxon>Neofusicoccum</taxon>
    </lineage>
</organism>
<reference evidence="1" key="1">
    <citation type="submission" date="2024-09" db="EMBL/GenBank/DDBJ databases">
        <title>Draft Genome Sequences of Neofusicoccum parvum.</title>
        <authorList>
            <person name="Ashida A."/>
            <person name="Camagna M."/>
            <person name="Tanaka A."/>
            <person name="Takemoto D."/>
        </authorList>
    </citation>
    <scope>NUCLEOTIDE SEQUENCE</scope>
    <source>
        <strain evidence="1">PPO83</strain>
    </source>
</reference>
<accession>A0ACB5SDU7</accession>
<name>A0ACB5SDU7_9PEZI</name>
<keyword evidence="2" id="KW-1185">Reference proteome</keyword>
<proteinExistence type="predicted"/>
<dbReference type="Proteomes" id="UP001165186">
    <property type="component" value="Unassembled WGS sequence"/>
</dbReference>
<evidence type="ECO:0000313" key="1">
    <source>
        <dbReference type="EMBL" id="GME36406.1"/>
    </source>
</evidence>
<evidence type="ECO:0000313" key="2">
    <source>
        <dbReference type="Proteomes" id="UP001165186"/>
    </source>
</evidence>
<sequence length="421" mass="44419">MAMASAYISDCVDEEKRNVEVGRMHGAMFIGIAVGPAMSSAIIAGSGQKSPLLVFYIGIAMRVASLVYLMVFVSESLPQARKGFRSAFSMPSTTRWQHITRPAKGIDAILAKLDKVNPSKWLDRLLPPGTSGSRRMRRNVIILIAINIICYAGAMATGEVLILYPQVVFKWGNVENNMFMSVINGFRAAVSTLAIPFLIAIFRKRKTHFGRHSEPTHDHPLPHPSPAPVPTSTTTPSTMLDPSAFPDLDALTSPTTPQATTFPPSDPDSPLALRSTTTTATAPPPTTGSLDPLDRTLILTALLFDIFGYIGYALSPNGILFTLCGAAAAFGAVGLSTSEAALTKCVQPSAAPRRRPALPQSKVGELMAGLGMLQSVVRIVAPALVNVVYAATVEGRPGTAFLGVAGVLGVGVGLTAVLVVG</sequence>
<gene>
    <name evidence="1" type="primary">g7306</name>
    <name evidence="1" type="ORF">NpPPO83_00007306</name>
</gene>
<dbReference type="EMBL" id="BSXG01000292">
    <property type="protein sequence ID" value="GME36406.1"/>
    <property type="molecule type" value="Genomic_DNA"/>
</dbReference>
<protein>
    <submittedName>
        <fullName evidence="1">Membrane protein</fullName>
    </submittedName>
</protein>
<comment type="caution">
    <text evidence="1">The sequence shown here is derived from an EMBL/GenBank/DDBJ whole genome shotgun (WGS) entry which is preliminary data.</text>
</comment>